<reference evidence="2 3" key="1">
    <citation type="submission" date="2021-04" db="EMBL/GenBank/DDBJ databases">
        <title>The complete genome sequence of Neokomagataea sp. TBRC 2177.</title>
        <authorList>
            <person name="Charoenyingcharoen P."/>
            <person name="Yukphan P."/>
        </authorList>
    </citation>
    <scope>NUCLEOTIDE SEQUENCE [LARGE SCALE GENOMIC DNA]</scope>
    <source>
        <strain evidence="2 3">TBRC 2177</strain>
    </source>
</reference>
<dbReference type="Gene3D" id="3.40.1190.20">
    <property type="match status" value="1"/>
</dbReference>
<proteinExistence type="predicted"/>
<protein>
    <recommendedName>
        <fullName evidence="1">YjeF C-terminal domain-containing protein</fullName>
    </recommendedName>
</protein>
<evidence type="ECO:0000313" key="3">
    <source>
        <dbReference type="Proteomes" id="UP000677812"/>
    </source>
</evidence>
<organism evidence="2 3">
    <name type="scientific">Neokomagataea anthophila</name>
    <dbReference type="NCBI Taxonomy" id="2826925"/>
    <lineage>
        <taxon>Bacteria</taxon>
        <taxon>Pseudomonadati</taxon>
        <taxon>Pseudomonadota</taxon>
        <taxon>Alphaproteobacteria</taxon>
        <taxon>Acetobacterales</taxon>
        <taxon>Acetobacteraceae</taxon>
        <taxon>Neokomagataea</taxon>
    </lineage>
</organism>
<name>A0ABS5EAG5_9PROT</name>
<feature type="non-terminal residue" evidence="2">
    <location>
        <position position="82"/>
    </location>
</feature>
<accession>A0ABS5EAG5</accession>
<sequence length="82" mass="9054">VEVDRHEFYFTHATETDNYMAIGIGPGLGKETETEAALLEQLTRCQAPLVVDADALNILANHRHALNHLPKGSILTPHPKEL</sequence>
<feature type="non-terminal residue" evidence="2">
    <location>
        <position position="1"/>
    </location>
</feature>
<dbReference type="Proteomes" id="UP000677812">
    <property type="component" value="Unassembled WGS sequence"/>
</dbReference>
<evidence type="ECO:0000259" key="1">
    <source>
        <dbReference type="PROSITE" id="PS51383"/>
    </source>
</evidence>
<keyword evidence="3" id="KW-1185">Reference proteome</keyword>
<comment type="caution">
    <text evidence="2">The sequence shown here is derived from an EMBL/GenBank/DDBJ whole genome shotgun (WGS) entry which is preliminary data.</text>
</comment>
<evidence type="ECO:0000313" key="2">
    <source>
        <dbReference type="EMBL" id="MBR0560806.1"/>
    </source>
</evidence>
<dbReference type="InterPro" id="IPR000631">
    <property type="entry name" value="CARKD"/>
</dbReference>
<feature type="domain" description="YjeF C-terminal" evidence="1">
    <location>
        <begin position="1"/>
        <end position="82"/>
    </location>
</feature>
<dbReference type="Pfam" id="PF01256">
    <property type="entry name" value="Carb_kinase"/>
    <property type="match status" value="1"/>
</dbReference>
<gene>
    <name evidence="2" type="ORF">KB213_12230</name>
</gene>
<dbReference type="EMBL" id="JAGRQH010000105">
    <property type="protein sequence ID" value="MBR0560806.1"/>
    <property type="molecule type" value="Genomic_DNA"/>
</dbReference>
<dbReference type="PROSITE" id="PS51383">
    <property type="entry name" value="YJEF_C_3"/>
    <property type="match status" value="1"/>
</dbReference>
<dbReference type="SUPFAM" id="SSF53613">
    <property type="entry name" value="Ribokinase-like"/>
    <property type="match status" value="1"/>
</dbReference>
<dbReference type="InterPro" id="IPR029056">
    <property type="entry name" value="Ribokinase-like"/>
</dbReference>